<dbReference type="EMBL" id="MN739479">
    <property type="protein sequence ID" value="QHT07011.1"/>
    <property type="molecule type" value="Genomic_DNA"/>
</dbReference>
<organism evidence="2">
    <name type="scientific">viral metagenome</name>
    <dbReference type="NCBI Taxonomy" id="1070528"/>
    <lineage>
        <taxon>unclassified sequences</taxon>
        <taxon>metagenomes</taxon>
        <taxon>organismal metagenomes</taxon>
    </lineage>
</organism>
<reference evidence="2" key="1">
    <citation type="journal article" date="2020" name="Nature">
        <title>Giant virus diversity and host interactions through global metagenomics.</title>
        <authorList>
            <person name="Schulz F."/>
            <person name="Roux S."/>
            <person name="Paez-Espino D."/>
            <person name="Jungbluth S."/>
            <person name="Walsh D.A."/>
            <person name="Denef V.J."/>
            <person name="McMahon K.D."/>
            <person name="Konstantinidis K.T."/>
            <person name="Eloe-Fadrosh E.A."/>
            <person name="Kyrpides N.C."/>
            <person name="Woyke T."/>
        </authorList>
    </citation>
    <scope>NUCLEOTIDE SEQUENCE</scope>
    <source>
        <strain evidence="2">GVMAG-M-3300021962-46</strain>
    </source>
</reference>
<evidence type="ECO:0000256" key="1">
    <source>
        <dbReference type="SAM" id="MobiDB-lite"/>
    </source>
</evidence>
<dbReference type="Pfam" id="PF19071">
    <property type="entry name" value="DUF5767"/>
    <property type="match status" value="1"/>
</dbReference>
<protein>
    <submittedName>
        <fullName evidence="2">Uncharacterized protein</fullName>
    </submittedName>
</protein>
<name>A0A6C0CRC6_9ZZZZ</name>
<feature type="compositionally biased region" description="Low complexity" evidence="1">
    <location>
        <begin position="64"/>
        <end position="90"/>
    </location>
</feature>
<feature type="region of interest" description="Disordered" evidence="1">
    <location>
        <begin position="406"/>
        <end position="427"/>
    </location>
</feature>
<evidence type="ECO:0000313" key="2">
    <source>
        <dbReference type="EMBL" id="QHT07011.1"/>
    </source>
</evidence>
<sequence length="427" mass="47453">MQNYPIMRSSTNDHIIEVDDSTLMKPSFDISKPMYQSPPSGLAGPSLGMDSLINKKKVSTDVLSISSGSSSRDGSDYSSSDSGSDSSSDSGDTDPTQGMGQPRFNSFDDSRQDVFGQRVTAEKSRLETEMNEKKEILYQMDRLESKGYSLPRKFSMQSNFEEMRSEYHRILREKEVDASIRFQRKMLMALITGIEFLNTRFDPFDVKLDGWSEQVHENLNDYDDIFEELHEKYKSSGKKMAPELRLLLSLTGSAFMFHLTSSMFRQQPLPDVEQVLKSNPDLMKQFQQAAANQMYGMQTGSIPTSPQPPLRPQPAAPSPMGGGLFGMLGSMLGGGMGNFGNMSRDIPPPMSSTNNQTKMRGPNIDTISNDIQMKPQMTSNRMETLSISDEEITSIIEDAADLGGIARKSSNRGRKPGSINGKKTLNL</sequence>
<dbReference type="InterPro" id="IPR043910">
    <property type="entry name" value="DUF5767"/>
</dbReference>
<proteinExistence type="predicted"/>
<feature type="region of interest" description="Disordered" evidence="1">
    <location>
        <begin position="27"/>
        <end position="112"/>
    </location>
</feature>
<accession>A0A6C0CRC6</accession>
<dbReference type="AlphaFoldDB" id="A0A6C0CRC6"/>